<dbReference type="GO" id="GO:0009279">
    <property type="term" value="C:cell outer membrane"/>
    <property type="evidence" value="ECO:0007669"/>
    <property type="project" value="UniProtKB-SubCell"/>
</dbReference>
<dbReference type="Pfam" id="PF11741">
    <property type="entry name" value="AMIN"/>
    <property type="match status" value="1"/>
</dbReference>
<dbReference type="AlphaFoldDB" id="A0AA97AIB0"/>
<evidence type="ECO:0000256" key="11">
    <source>
        <dbReference type="ARBA" id="ARBA00023136"/>
    </source>
</evidence>
<organism evidence="19">
    <name type="scientific">Leptolyngbya sp. NK1-12</name>
    <dbReference type="NCBI Taxonomy" id="2547451"/>
    <lineage>
        <taxon>Bacteria</taxon>
        <taxon>Bacillati</taxon>
        <taxon>Cyanobacteriota</taxon>
        <taxon>Cyanophyceae</taxon>
        <taxon>Leptolyngbyales</taxon>
        <taxon>Leptolyngbyaceae</taxon>
        <taxon>Leptolyngbya group</taxon>
        <taxon>Leptolyngbya</taxon>
    </lineage>
</organism>
<dbReference type="GO" id="GO:0038023">
    <property type="term" value="F:signaling receptor activity"/>
    <property type="evidence" value="ECO:0007669"/>
    <property type="project" value="InterPro"/>
</dbReference>
<dbReference type="Gene3D" id="2.170.130.10">
    <property type="entry name" value="TonB-dependent receptor, plug domain"/>
    <property type="match status" value="1"/>
</dbReference>
<evidence type="ECO:0000256" key="14">
    <source>
        <dbReference type="RuleBase" id="RU003357"/>
    </source>
</evidence>
<dbReference type="NCBIfam" id="TIGR01783">
    <property type="entry name" value="TonB-siderophor"/>
    <property type="match status" value="1"/>
</dbReference>
<dbReference type="InterPro" id="IPR012910">
    <property type="entry name" value="Plug_dom"/>
</dbReference>
<reference evidence="19" key="1">
    <citation type="submission" date="2020-05" db="EMBL/GenBank/DDBJ databases">
        <authorList>
            <person name="Zhu T."/>
            <person name="Keshari N."/>
            <person name="Lu X."/>
        </authorList>
    </citation>
    <scope>NUCLEOTIDE SEQUENCE</scope>
    <source>
        <strain evidence="19">NK1-12</strain>
    </source>
</reference>
<evidence type="ECO:0000259" key="18">
    <source>
        <dbReference type="Pfam" id="PF11741"/>
    </source>
</evidence>
<dbReference type="EMBL" id="CP053586">
    <property type="protein sequence ID" value="WNZ26460.1"/>
    <property type="molecule type" value="Genomic_DNA"/>
</dbReference>
<gene>
    <name evidence="19" type="ORF">HJG54_06290</name>
</gene>
<evidence type="ECO:0000256" key="5">
    <source>
        <dbReference type="ARBA" id="ARBA00022496"/>
    </source>
</evidence>
<dbReference type="GO" id="GO:0015891">
    <property type="term" value="P:siderophore transport"/>
    <property type="evidence" value="ECO:0007669"/>
    <property type="project" value="InterPro"/>
</dbReference>
<dbReference type="InterPro" id="IPR000531">
    <property type="entry name" value="Beta-barrel_TonB"/>
</dbReference>
<keyword evidence="9" id="KW-0406">Ion transport</keyword>
<dbReference type="Gene3D" id="2.40.170.20">
    <property type="entry name" value="TonB-dependent receptor, beta-barrel domain"/>
    <property type="match status" value="1"/>
</dbReference>
<dbReference type="SUPFAM" id="SSF56935">
    <property type="entry name" value="Porins"/>
    <property type="match status" value="1"/>
</dbReference>
<evidence type="ECO:0000256" key="12">
    <source>
        <dbReference type="ARBA" id="ARBA00023237"/>
    </source>
</evidence>
<keyword evidence="12 13" id="KW-0998">Cell outer membrane</keyword>
<keyword evidence="6 13" id="KW-0812">Transmembrane</keyword>
<dbReference type="PANTHER" id="PTHR32552:SF68">
    <property type="entry name" value="FERRICHROME OUTER MEMBRANE TRANSPORTER_PHAGE RECEPTOR"/>
    <property type="match status" value="1"/>
</dbReference>
<keyword evidence="5" id="KW-0410">Iron transport</keyword>
<dbReference type="InterPro" id="IPR039426">
    <property type="entry name" value="TonB-dep_rcpt-like"/>
</dbReference>
<dbReference type="FunFam" id="2.40.170.20:FF:000005">
    <property type="entry name" value="TonB-dependent siderophore receptor"/>
    <property type="match status" value="1"/>
</dbReference>
<keyword evidence="11 13" id="KW-0472">Membrane</keyword>
<evidence type="ECO:0000259" key="17">
    <source>
        <dbReference type="Pfam" id="PF07715"/>
    </source>
</evidence>
<dbReference type="InterPro" id="IPR021731">
    <property type="entry name" value="AMIN_dom"/>
</dbReference>
<keyword evidence="7" id="KW-0732">Signal</keyword>
<evidence type="ECO:0000256" key="13">
    <source>
        <dbReference type="PROSITE-ProRule" id="PRU01360"/>
    </source>
</evidence>
<feature type="domain" description="TonB-dependent receptor plug" evidence="17">
    <location>
        <begin position="222"/>
        <end position="316"/>
    </location>
</feature>
<evidence type="ECO:0000256" key="15">
    <source>
        <dbReference type="SAM" id="MobiDB-lite"/>
    </source>
</evidence>
<keyword evidence="19" id="KW-0675">Receptor</keyword>
<evidence type="ECO:0000259" key="16">
    <source>
        <dbReference type="Pfam" id="PF00593"/>
    </source>
</evidence>
<dbReference type="InterPro" id="IPR037066">
    <property type="entry name" value="Plug_dom_sf"/>
</dbReference>
<dbReference type="CDD" id="cd01347">
    <property type="entry name" value="ligand_gated_channel"/>
    <property type="match status" value="1"/>
</dbReference>
<evidence type="ECO:0000256" key="7">
    <source>
        <dbReference type="ARBA" id="ARBA00022729"/>
    </source>
</evidence>
<dbReference type="PROSITE" id="PS52016">
    <property type="entry name" value="TONB_DEPENDENT_REC_3"/>
    <property type="match status" value="1"/>
</dbReference>
<proteinExistence type="inferred from homology"/>
<protein>
    <submittedName>
        <fullName evidence="19">TonB-dependent siderophore receptor</fullName>
    </submittedName>
</protein>
<evidence type="ECO:0000256" key="1">
    <source>
        <dbReference type="ARBA" id="ARBA00004571"/>
    </source>
</evidence>
<comment type="similarity">
    <text evidence="2 13 14">Belongs to the TonB-dependent receptor family.</text>
</comment>
<evidence type="ECO:0000256" key="2">
    <source>
        <dbReference type="ARBA" id="ARBA00009810"/>
    </source>
</evidence>
<evidence type="ECO:0000256" key="6">
    <source>
        <dbReference type="ARBA" id="ARBA00022692"/>
    </source>
</evidence>
<evidence type="ECO:0000256" key="4">
    <source>
        <dbReference type="ARBA" id="ARBA00022452"/>
    </source>
</evidence>
<dbReference type="InterPro" id="IPR036942">
    <property type="entry name" value="Beta-barrel_TonB_sf"/>
</dbReference>
<evidence type="ECO:0000256" key="9">
    <source>
        <dbReference type="ARBA" id="ARBA00023065"/>
    </source>
</evidence>
<accession>A0AA97AIB0</accession>
<feature type="domain" description="TonB-dependent receptor-like beta-barrel" evidence="16">
    <location>
        <begin position="398"/>
        <end position="830"/>
    </location>
</feature>
<dbReference type="Pfam" id="PF07715">
    <property type="entry name" value="Plug"/>
    <property type="match status" value="1"/>
</dbReference>
<dbReference type="Pfam" id="PF00593">
    <property type="entry name" value="TonB_dep_Rec_b-barrel"/>
    <property type="match status" value="1"/>
</dbReference>
<keyword evidence="10 14" id="KW-0798">TonB box</keyword>
<evidence type="ECO:0000313" key="19">
    <source>
        <dbReference type="EMBL" id="WNZ26460.1"/>
    </source>
</evidence>
<keyword evidence="4 13" id="KW-1134">Transmembrane beta strand</keyword>
<dbReference type="GO" id="GO:0015344">
    <property type="term" value="F:siderophore uptake transmembrane transporter activity"/>
    <property type="evidence" value="ECO:0007669"/>
    <property type="project" value="TreeGrafter"/>
</dbReference>
<sequence length="861" mass="93368">MLIAPCAWAEETGTGVETREDGSVGERMSGSVDESEQSTTPSVPLLRSRLLPIHPIASPLLSDLDQPAITVADWIAQIEASLVQITAVQLEATETGLRVILETDNGLLDVPETRSVGNALIADIPNATIAEEFSQANPLEGIALVSVTSLPGNRVRVAITGTDAPPSAEISAEEQGLVLAVTLGDASAVAEEDAIQVVVTGAQDEGYNPSNASVGTRTDTPLRDIPQSVQVVPQQVLEDRQARSIRDGLENVSGIAAITSSVSTRQYFTARGFELYSGFLVNGIPDPTIAQDAGFVNLERLEVLKGPASALYGDSGSSLGATVNFVTRQPLPNPFYEVSAIVGSFNNYQGVLDFSGPLNDSETVLYRLIAAYQSNETFVDFNETQTFSIAPSLSFSLGSRTDLVVEGDFYHLRRNGAYNGLPAVGTVIASPNGELNRSFNGTGPQEDISVVNGRVGYRLEHRFSDNWELRNAFLYSFYADSADSATILVDGLADDNRTLERFGTTGDIESSNYYLNTDLLGSFQTGTIDHRLLFGFSLSRSTTTFDVEDAAAEPIDIFDPVFDQTVVLTGNSNFIESTTRDALGIYLQDQITLTENLKLLLGGRIDIFEERKDNPIDNVETSQSDTAFSPRVGIVYQPIPPISLYASYARSFTPTIGTSASGEAFEPGRGTQYEIGIRADINGQLSANLAFYDLTRTNVTTTDPDDSRFSVQTGEQKSQGIELDISGEILPGWNIIGGYAYNDARVTEDNTIPVGNRLFGAPEHSFNLWTTYRIQQGTFQGLGFGLGFNYVGETQANLANTIELPSFFRTDAAIFYERDRFRAAVNFRNLFDVEYYLGRGSDTLVYAGEPFTVQGTVSWQF</sequence>
<name>A0AA97AIB0_9CYAN</name>
<evidence type="ECO:0000256" key="8">
    <source>
        <dbReference type="ARBA" id="ARBA00023004"/>
    </source>
</evidence>
<comment type="subcellular location">
    <subcellularLocation>
        <location evidence="1 13">Cell outer membrane</location>
        <topology evidence="1 13">Multi-pass membrane protein</topology>
    </subcellularLocation>
</comment>
<dbReference type="InterPro" id="IPR010105">
    <property type="entry name" value="TonB_sidphr_rcpt"/>
</dbReference>
<keyword evidence="3 13" id="KW-0813">Transport</keyword>
<evidence type="ECO:0000256" key="3">
    <source>
        <dbReference type="ARBA" id="ARBA00022448"/>
    </source>
</evidence>
<dbReference type="PANTHER" id="PTHR32552">
    <property type="entry name" value="FERRICHROME IRON RECEPTOR-RELATED"/>
    <property type="match status" value="1"/>
</dbReference>
<feature type="domain" description="AMIN" evidence="18">
    <location>
        <begin position="88"/>
        <end position="180"/>
    </location>
</feature>
<feature type="region of interest" description="Disordered" evidence="15">
    <location>
        <begin position="10"/>
        <end position="41"/>
    </location>
</feature>
<evidence type="ECO:0000256" key="10">
    <source>
        <dbReference type="ARBA" id="ARBA00023077"/>
    </source>
</evidence>
<keyword evidence="8" id="KW-0408">Iron</keyword>